<dbReference type="PANTHER" id="PTHR36981:SF1">
    <property type="entry name" value="P2X PURINORECEPTOR 7 INTRACELLULAR DOMAIN-CONTAINING PROTEIN"/>
    <property type="match status" value="1"/>
</dbReference>
<dbReference type="HOGENOM" id="CLU_1251910_0_0_1"/>
<dbReference type="Pfam" id="PF20478">
    <property type="entry name" value="P2RX7_C"/>
    <property type="match status" value="1"/>
</dbReference>
<dbReference type="KEGG" id="lgi:LOTGIDRAFT_163261"/>
<feature type="region of interest" description="Disordered" evidence="1">
    <location>
        <begin position="1"/>
        <end position="39"/>
    </location>
</feature>
<gene>
    <name evidence="3" type="ORF">LOTGIDRAFT_163261</name>
</gene>
<dbReference type="Proteomes" id="UP000030746">
    <property type="component" value="Unassembled WGS sequence"/>
</dbReference>
<feature type="compositionally biased region" description="Basic and acidic residues" evidence="1">
    <location>
        <begin position="1"/>
        <end position="12"/>
    </location>
</feature>
<organism evidence="3 4">
    <name type="scientific">Lottia gigantea</name>
    <name type="common">Giant owl limpet</name>
    <dbReference type="NCBI Taxonomy" id="225164"/>
    <lineage>
        <taxon>Eukaryota</taxon>
        <taxon>Metazoa</taxon>
        <taxon>Spiralia</taxon>
        <taxon>Lophotrochozoa</taxon>
        <taxon>Mollusca</taxon>
        <taxon>Gastropoda</taxon>
        <taxon>Patellogastropoda</taxon>
        <taxon>Lottioidea</taxon>
        <taxon>Lottiidae</taxon>
        <taxon>Lottia</taxon>
    </lineage>
</organism>
<dbReference type="CTD" id="20239365"/>
<feature type="compositionally biased region" description="Polar residues" evidence="1">
    <location>
        <begin position="13"/>
        <end position="39"/>
    </location>
</feature>
<protein>
    <recommendedName>
        <fullName evidence="2">P2X purinoreceptor 7 intracellular domain-containing protein</fullName>
    </recommendedName>
</protein>
<name>V4AA24_LOTGI</name>
<accession>V4AA24</accession>
<dbReference type="EMBL" id="KB202199">
    <property type="protein sequence ID" value="ESO91900.1"/>
    <property type="molecule type" value="Genomic_DNA"/>
</dbReference>
<dbReference type="OMA" id="NICCRQS"/>
<dbReference type="AlphaFoldDB" id="V4AA24"/>
<keyword evidence="4" id="KW-1185">Reference proteome</keyword>
<dbReference type="InterPro" id="IPR046815">
    <property type="entry name" value="P2RX7_C"/>
</dbReference>
<evidence type="ECO:0000256" key="1">
    <source>
        <dbReference type="SAM" id="MobiDB-lite"/>
    </source>
</evidence>
<evidence type="ECO:0000259" key="2">
    <source>
        <dbReference type="Pfam" id="PF20478"/>
    </source>
</evidence>
<proteinExistence type="predicted"/>
<dbReference type="PANTHER" id="PTHR36981">
    <property type="entry name" value="ZGC:195170"/>
    <property type="match status" value="1"/>
</dbReference>
<evidence type="ECO:0000313" key="4">
    <source>
        <dbReference type="Proteomes" id="UP000030746"/>
    </source>
</evidence>
<dbReference type="OrthoDB" id="6019874at2759"/>
<reference evidence="3 4" key="1">
    <citation type="journal article" date="2013" name="Nature">
        <title>Insights into bilaterian evolution from three spiralian genomes.</title>
        <authorList>
            <person name="Simakov O."/>
            <person name="Marletaz F."/>
            <person name="Cho S.J."/>
            <person name="Edsinger-Gonzales E."/>
            <person name="Havlak P."/>
            <person name="Hellsten U."/>
            <person name="Kuo D.H."/>
            <person name="Larsson T."/>
            <person name="Lv J."/>
            <person name="Arendt D."/>
            <person name="Savage R."/>
            <person name="Osoegawa K."/>
            <person name="de Jong P."/>
            <person name="Grimwood J."/>
            <person name="Chapman J.A."/>
            <person name="Shapiro H."/>
            <person name="Aerts A."/>
            <person name="Otillar R.P."/>
            <person name="Terry A.Y."/>
            <person name="Boore J.L."/>
            <person name="Grigoriev I.V."/>
            <person name="Lindberg D.R."/>
            <person name="Seaver E.C."/>
            <person name="Weisblat D.A."/>
            <person name="Putnam N.H."/>
            <person name="Rokhsar D.S."/>
        </authorList>
    </citation>
    <scope>NUCLEOTIDE SEQUENCE [LARGE SCALE GENOMIC DNA]</scope>
</reference>
<evidence type="ECO:0000313" key="3">
    <source>
        <dbReference type="EMBL" id="ESO91900.1"/>
    </source>
</evidence>
<dbReference type="GeneID" id="20239365"/>
<dbReference type="RefSeq" id="XP_009057569.1">
    <property type="nucleotide sequence ID" value="XM_009059321.1"/>
</dbReference>
<feature type="domain" description="P2X purinoreceptor 7 intracellular" evidence="2">
    <location>
        <begin position="55"/>
        <end position="213"/>
    </location>
</feature>
<sequence>MGCRYKLQDNKTKTSQNRATTSRYHPYASSSNRNCGETSRNTELHERCIPAEKEDEEKKKIIMEKVDNMSLEQLRDKVKEAAHVIPDHLFPFFDSESSSTLPRPSWCSCGNCEIMEDVRMNTCCRTTPCITSKPEFKNLCLRHDVIEVANILNWSHQTNQDADFSNKTFRNQAYRNFILWQHGKMGSGKRKPLPACTYVAIRATFPSNEYSGYHSAFSDSE</sequence>